<proteinExistence type="predicted"/>
<evidence type="ECO:0000313" key="2">
    <source>
        <dbReference type="Proteomes" id="UP000002350"/>
    </source>
</evidence>
<dbReference type="STRING" id="637905.SVI_0718"/>
<accession>D4ZG90</accession>
<reference evidence="2" key="1">
    <citation type="journal article" date="2010" name="Mol. Biosyst.">
        <title>Complete genome sequence and comparative analysis of Shewanella violacea, a psychrophilic and piezophilic bacterium from deep sea floor sediments.</title>
        <authorList>
            <person name="Aono E."/>
            <person name="Baba T."/>
            <person name="Ara T."/>
            <person name="Nishi T."/>
            <person name="Nakamichi T."/>
            <person name="Inamoto E."/>
            <person name="Toyonaga H."/>
            <person name="Hasegawa M."/>
            <person name="Takai Y."/>
            <person name="Okumura Y."/>
            <person name="Baba M."/>
            <person name="Tomita M."/>
            <person name="Kato C."/>
            <person name="Oshima T."/>
            <person name="Nakasone K."/>
            <person name="Mori H."/>
        </authorList>
    </citation>
    <scope>NUCLEOTIDE SEQUENCE [LARGE SCALE GENOMIC DNA]</scope>
    <source>
        <strain evidence="2">JCM 10179 / CIP 106290 / LMG 19151 / DSS12</strain>
    </source>
</reference>
<dbReference type="KEGG" id="svo:SVI_0718"/>
<dbReference type="EMBL" id="AP011177">
    <property type="protein sequence ID" value="BAJ00689.1"/>
    <property type="molecule type" value="Genomic_DNA"/>
</dbReference>
<dbReference type="AlphaFoldDB" id="D4ZG90"/>
<dbReference type="HOGENOM" id="CLU_058997_5_0_6"/>
<evidence type="ECO:0008006" key="3">
    <source>
        <dbReference type="Google" id="ProtNLM"/>
    </source>
</evidence>
<protein>
    <recommendedName>
        <fullName evidence="3">Salt-induced outer membrane protein</fullName>
    </recommendedName>
</protein>
<organism evidence="1 2">
    <name type="scientific">Shewanella violacea (strain JCM 10179 / CIP 106290 / LMG 19151 / DSS12)</name>
    <dbReference type="NCBI Taxonomy" id="637905"/>
    <lineage>
        <taxon>Bacteria</taxon>
        <taxon>Pseudomonadati</taxon>
        <taxon>Pseudomonadota</taxon>
        <taxon>Gammaproteobacteria</taxon>
        <taxon>Alteromonadales</taxon>
        <taxon>Shewanellaceae</taxon>
        <taxon>Shewanella</taxon>
    </lineage>
</organism>
<dbReference type="InterPro" id="IPR007433">
    <property type="entry name" value="DUF481"/>
</dbReference>
<dbReference type="Pfam" id="PF04338">
    <property type="entry name" value="DUF481"/>
    <property type="match status" value="1"/>
</dbReference>
<sequence length="280" mass="31295">MFKFINMYHYFQFCLSDVNIARILRHMIFRSRIKMKKLLIASAILMAAPFAAQAGADFVEGDKTLAGEAEMGATLTTGNTETTSLKGRLDLKHELGNWENQYLLEALYTEDTGEVTGKRYYGLIQGNYQLDGTSYIFVNANHEIDPFTGFDSTSTVSSGYGHKFIDDGKTLFNVEAGPGYKYKRLDTESAALAGYETSDSWVAHGVMNYETEITESSKFKQMFVADYGETFEGRSETSITANIIGALAMKFAIVVRYNDSPLDDKESTDTETNMTLLYAF</sequence>
<gene>
    <name evidence="1" type="ordered locus">SVI_0718</name>
</gene>
<keyword evidence="2" id="KW-1185">Reference proteome</keyword>
<evidence type="ECO:0000313" key="1">
    <source>
        <dbReference type="EMBL" id="BAJ00689.1"/>
    </source>
</evidence>
<dbReference type="eggNOG" id="COG3137">
    <property type="taxonomic scope" value="Bacteria"/>
</dbReference>
<dbReference type="Proteomes" id="UP000002350">
    <property type="component" value="Chromosome"/>
</dbReference>
<name>D4ZG90_SHEVD</name>